<organism evidence="2 3">
    <name type="scientific">Halorussus gelatinilyticus</name>
    <dbReference type="NCBI Taxonomy" id="2937524"/>
    <lineage>
        <taxon>Archaea</taxon>
        <taxon>Methanobacteriati</taxon>
        <taxon>Methanobacteriota</taxon>
        <taxon>Stenosarchaea group</taxon>
        <taxon>Halobacteria</taxon>
        <taxon>Halobacteriales</taxon>
        <taxon>Haladaptataceae</taxon>
        <taxon>Halorussus</taxon>
    </lineage>
</organism>
<reference evidence="2" key="1">
    <citation type="submission" date="2022-04" db="EMBL/GenBank/DDBJ databases">
        <title>Diverse halophilic archaea isolated from saline environments.</title>
        <authorList>
            <person name="Cui H.-L."/>
        </authorList>
    </citation>
    <scope>NUCLEOTIDE SEQUENCE</scope>
    <source>
        <strain evidence="2">XZYJT40</strain>
    </source>
</reference>
<dbReference type="RefSeq" id="WP_248655133.1">
    <property type="nucleotide sequence ID" value="NZ_CP096658.1"/>
</dbReference>
<dbReference type="Proteomes" id="UP000830434">
    <property type="component" value="Chromosome"/>
</dbReference>
<keyword evidence="1" id="KW-1133">Transmembrane helix</keyword>
<dbReference type="GeneID" id="72188418"/>
<gene>
    <name evidence="2" type="ORF">M0R88_01145</name>
</gene>
<evidence type="ECO:0000313" key="3">
    <source>
        <dbReference type="Proteomes" id="UP000830434"/>
    </source>
</evidence>
<sequence length="90" mass="9792">MDRTTVLAIGLFALAWAIIIYQSRKEDWSVSRTVGMLVFLGGGTAGVFLDNFFSAGSSLLPWIEPIAAVIMLVGLFIAWIGKRGEDKRSA</sequence>
<keyword evidence="1" id="KW-0812">Transmembrane</keyword>
<protein>
    <submittedName>
        <fullName evidence="2">Uncharacterized protein</fullName>
    </submittedName>
</protein>
<dbReference type="AlphaFoldDB" id="A0A8U0II82"/>
<keyword evidence="1" id="KW-0472">Membrane</keyword>
<dbReference type="KEGG" id="haxz:M0R88_01145"/>
<feature type="transmembrane region" description="Helical" evidence="1">
    <location>
        <begin position="6"/>
        <end position="22"/>
    </location>
</feature>
<name>A0A8U0II82_9EURY</name>
<dbReference type="EMBL" id="CP096658">
    <property type="protein sequence ID" value="UPW00723.1"/>
    <property type="molecule type" value="Genomic_DNA"/>
</dbReference>
<feature type="transmembrane region" description="Helical" evidence="1">
    <location>
        <begin position="34"/>
        <end position="53"/>
    </location>
</feature>
<evidence type="ECO:0000313" key="2">
    <source>
        <dbReference type="EMBL" id="UPW00723.1"/>
    </source>
</evidence>
<accession>A0A8U0II82</accession>
<keyword evidence="3" id="KW-1185">Reference proteome</keyword>
<feature type="transmembrane region" description="Helical" evidence="1">
    <location>
        <begin position="59"/>
        <end position="80"/>
    </location>
</feature>
<proteinExistence type="predicted"/>
<evidence type="ECO:0000256" key="1">
    <source>
        <dbReference type="SAM" id="Phobius"/>
    </source>
</evidence>